<dbReference type="GO" id="GO:0003677">
    <property type="term" value="F:DNA binding"/>
    <property type="evidence" value="ECO:0007669"/>
    <property type="project" value="UniProtKB-UniRule"/>
</dbReference>
<keyword evidence="2 9" id="KW-0963">Cytoplasm</keyword>
<comment type="subunit">
    <text evidence="9">Forms a cyclic heterotetrameric complex composed of two molecules of XerC and two molecules of XerD.</text>
</comment>
<keyword evidence="5 9" id="KW-0229">DNA integration</keyword>
<dbReference type="Pfam" id="PF00589">
    <property type="entry name" value="Phage_integrase"/>
    <property type="match status" value="1"/>
</dbReference>
<dbReference type="PROSITE" id="PS51898">
    <property type="entry name" value="TYR_RECOMBINASE"/>
    <property type="match status" value="1"/>
</dbReference>
<keyword evidence="4 9" id="KW-0159">Chromosome partition</keyword>
<evidence type="ECO:0000256" key="7">
    <source>
        <dbReference type="ARBA" id="ARBA00023172"/>
    </source>
</evidence>
<dbReference type="Pfam" id="PF02899">
    <property type="entry name" value="Phage_int_SAM_1"/>
    <property type="match status" value="1"/>
</dbReference>
<keyword evidence="7 9" id="KW-0233">DNA recombination</keyword>
<protein>
    <recommendedName>
        <fullName evidence="9">Tyrosine recombinase XerC</fullName>
    </recommendedName>
</protein>
<comment type="caution">
    <text evidence="12">The sequence shown here is derived from an EMBL/GenBank/DDBJ whole genome shotgun (WGS) entry which is preliminary data.</text>
</comment>
<dbReference type="GO" id="GO:0006313">
    <property type="term" value="P:DNA transposition"/>
    <property type="evidence" value="ECO:0007669"/>
    <property type="project" value="UniProtKB-UniRule"/>
</dbReference>
<feature type="domain" description="Core-binding (CB)" evidence="11">
    <location>
        <begin position="14"/>
        <end position="97"/>
    </location>
</feature>
<feature type="active site" evidence="9">
    <location>
        <position position="252"/>
    </location>
</feature>
<dbReference type="SUPFAM" id="SSF56349">
    <property type="entry name" value="DNA breaking-rejoining enzymes"/>
    <property type="match status" value="1"/>
</dbReference>
<gene>
    <name evidence="9" type="primary">xerC</name>
    <name evidence="12" type="ORF">BDK89_2609</name>
</gene>
<feature type="active site" evidence="9">
    <location>
        <position position="160"/>
    </location>
</feature>
<evidence type="ECO:0000256" key="5">
    <source>
        <dbReference type="ARBA" id="ARBA00022908"/>
    </source>
</evidence>
<accession>A0A4V3EJ56</accession>
<keyword evidence="6 9" id="KW-0238">DNA-binding</keyword>
<dbReference type="GO" id="GO:0051301">
    <property type="term" value="P:cell division"/>
    <property type="evidence" value="ECO:0007669"/>
    <property type="project" value="UniProtKB-KW"/>
</dbReference>
<sequence>MVVGSNTLVSVAADGDPWRLDDFVRAQTSLSDNTLSAYRTDVRLFAEWVERLQIEHPDQVARTTVRRYIAALSTREFARRSIARKAASLRRYFAWAVGEGIVEVDPTVGVHASAGNGRLPRVLAEREIEQLLEGPTPDEPEWRRRRDDAVLEVLYAAGVRVSELCSLDLAQLHVDEAFLTVWGKGSKERRVPLGEPAQHALVAWLAIRHEVAPDEVGAAVFVNERGKRLTPRDVRRILDRRSPTPTHPHALRHSFATHLLDGGADLRAVQELLGHADVATTQRYTHVSRERLRTAYQESHPRA</sequence>
<dbReference type="CDD" id="cd00798">
    <property type="entry name" value="INT_XerDC_C"/>
    <property type="match status" value="1"/>
</dbReference>
<dbReference type="HAMAP" id="MF_01808">
    <property type="entry name" value="Recomb_XerC_XerD"/>
    <property type="match status" value="1"/>
</dbReference>
<dbReference type="InterPro" id="IPR050090">
    <property type="entry name" value="Tyrosine_recombinase_XerCD"/>
</dbReference>
<organism evidence="12 13">
    <name type="scientific">Ilumatobacter fluminis</name>
    <dbReference type="NCBI Taxonomy" id="467091"/>
    <lineage>
        <taxon>Bacteria</taxon>
        <taxon>Bacillati</taxon>
        <taxon>Actinomycetota</taxon>
        <taxon>Acidimicrobiia</taxon>
        <taxon>Acidimicrobiales</taxon>
        <taxon>Ilumatobacteraceae</taxon>
        <taxon>Ilumatobacter</taxon>
    </lineage>
</organism>
<feature type="active site" description="O-(3'-phospho-DNA)-tyrosine intermediate" evidence="9">
    <location>
        <position position="284"/>
    </location>
</feature>
<comment type="subcellular location">
    <subcellularLocation>
        <location evidence="1 9">Cytoplasm</location>
    </subcellularLocation>
</comment>
<dbReference type="InterPro" id="IPR010998">
    <property type="entry name" value="Integrase_recombinase_N"/>
</dbReference>
<dbReference type="GO" id="GO:0009037">
    <property type="term" value="F:tyrosine-based site-specific recombinase activity"/>
    <property type="evidence" value="ECO:0007669"/>
    <property type="project" value="UniProtKB-UniRule"/>
</dbReference>
<feature type="active site" evidence="9">
    <location>
        <position position="184"/>
    </location>
</feature>
<feature type="active site" evidence="9">
    <location>
        <position position="249"/>
    </location>
</feature>
<dbReference type="InterPro" id="IPR011010">
    <property type="entry name" value="DNA_brk_join_enz"/>
</dbReference>
<keyword evidence="8 9" id="KW-0131">Cell cycle</keyword>
<keyword evidence="3 9" id="KW-0132">Cell division</keyword>
<evidence type="ECO:0000256" key="1">
    <source>
        <dbReference type="ARBA" id="ARBA00004496"/>
    </source>
</evidence>
<dbReference type="AlphaFoldDB" id="A0A4V3EJ56"/>
<evidence type="ECO:0000259" key="11">
    <source>
        <dbReference type="PROSITE" id="PS51900"/>
    </source>
</evidence>
<dbReference type="InterPro" id="IPR044068">
    <property type="entry name" value="CB"/>
</dbReference>
<dbReference type="PANTHER" id="PTHR30349:SF77">
    <property type="entry name" value="TYROSINE RECOMBINASE XERC"/>
    <property type="match status" value="1"/>
</dbReference>
<dbReference type="PROSITE" id="PS51900">
    <property type="entry name" value="CB"/>
    <property type="match status" value="1"/>
</dbReference>
<dbReference type="PANTHER" id="PTHR30349">
    <property type="entry name" value="PHAGE INTEGRASE-RELATED"/>
    <property type="match status" value="1"/>
</dbReference>
<proteinExistence type="inferred from homology"/>
<evidence type="ECO:0000256" key="8">
    <source>
        <dbReference type="ARBA" id="ARBA00023306"/>
    </source>
</evidence>
<dbReference type="InterPro" id="IPR004107">
    <property type="entry name" value="Integrase_SAM-like_N"/>
</dbReference>
<feature type="domain" description="Tyr recombinase" evidence="10">
    <location>
        <begin position="118"/>
        <end position="297"/>
    </location>
</feature>
<evidence type="ECO:0000256" key="6">
    <source>
        <dbReference type="ARBA" id="ARBA00023125"/>
    </source>
</evidence>
<dbReference type="SUPFAM" id="SSF47823">
    <property type="entry name" value="lambda integrase-like, N-terminal domain"/>
    <property type="match status" value="1"/>
</dbReference>
<dbReference type="GO" id="GO:0007059">
    <property type="term" value="P:chromosome segregation"/>
    <property type="evidence" value="ECO:0007669"/>
    <property type="project" value="UniProtKB-UniRule"/>
</dbReference>
<evidence type="ECO:0000313" key="13">
    <source>
        <dbReference type="Proteomes" id="UP000294558"/>
    </source>
</evidence>
<comment type="similarity">
    <text evidence="9">Belongs to the 'phage' integrase family. XerC subfamily.</text>
</comment>
<keyword evidence="13" id="KW-1185">Reference proteome</keyword>
<evidence type="ECO:0000256" key="4">
    <source>
        <dbReference type="ARBA" id="ARBA00022829"/>
    </source>
</evidence>
<evidence type="ECO:0000313" key="12">
    <source>
        <dbReference type="EMBL" id="TDT17008.1"/>
    </source>
</evidence>
<dbReference type="NCBIfam" id="NF001399">
    <property type="entry name" value="PRK00283.1"/>
    <property type="match status" value="1"/>
</dbReference>
<name>A0A4V3EJ56_9ACTN</name>
<feature type="active site" evidence="9">
    <location>
        <position position="275"/>
    </location>
</feature>
<evidence type="ECO:0000259" key="10">
    <source>
        <dbReference type="PROSITE" id="PS51898"/>
    </source>
</evidence>
<dbReference type="EMBL" id="SOAU01000001">
    <property type="protein sequence ID" value="TDT17008.1"/>
    <property type="molecule type" value="Genomic_DNA"/>
</dbReference>
<dbReference type="InterPro" id="IPR013762">
    <property type="entry name" value="Integrase-like_cat_sf"/>
</dbReference>
<dbReference type="Proteomes" id="UP000294558">
    <property type="component" value="Unassembled WGS sequence"/>
</dbReference>
<dbReference type="Gene3D" id="1.10.443.10">
    <property type="entry name" value="Intergrase catalytic core"/>
    <property type="match status" value="1"/>
</dbReference>
<reference evidence="12 13" key="1">
    <citation type="submission" date="2019-03" db="EMBL/GenBank/DDBJ databases">
        <title>Sequencing the genomes of 1000 actinobacteria strains.</title>
        <authorList>
            <person name="Klenk H.-P."/>
        </authorList>
    </citation>
    <scope>NUCLEOTIDE SEQUENCE [LARGE SCALE GENOMIC DNA]</scope>
    <source>
        <strain evidence="12 13">DSM 18936</strain>
    </source>
</reference>
<evidence type="ECO:0000256" key="9">
    <source>
        <dbReference type="HAMAP-Rule" id="MF_01808"/>
    </source>
</evidence>
<dbReference type="InterPro" id="IPR023009">
    <property type="entry name" value="Tyrosine_recombinase_XerC/XerD"/>
</dbReference>
<evidence type="ECO:0000256" key="2">
    <source>
        <dbReference type="ARBA" id="ARBA00022490"/>
    </source>
</evidence>
<dbReference type="InterPro" id="IPR002104">
    <property type="entry name" value="Integrase_catalytic"/>
</dbReference>
<comment type="function">
    <text evidence="9">Site-specific tyrosine recombinase, which acts by catalyzing the cutting and rejoining of the recombining DNA molecules. The XerC-XerD complex is essential to convert dimers of the bacterial chromosome into monomers to permit their segregation at cell division. It also contributes to the segregational stability of plasmids.</text>
</comment>
<dbReference type="Gene3D" id="1.10.150.130">
    <property type="match status" value="1"/>
</dbReference>
<dbReference type="GO" id="GO:0005737">
    <property type="term" value="C:cytoplasm"/>
    <property type="evidence" value="ECO:0007669"/>
    <property type="project" value="UniProtKB-SubCell"/>
</dbReference>
<evidence type="ECO:0000256" key="3">
    <source>
        <dbReference type="ARBA" id="ARBA00022618"/>
    </source>
</evidence>